<dbReference type="EMBL" id="VBAN01000051">
    <property type="protein sequence ID" value="TMI84657.1"/>
    <property type="molecule type" value="Genomic_DNA"/>
</dbReference>
<dbReference type="InterPro" id="IPR013424">
    <property type="entry name" value="Ice-binding_C"/>
</dbReference>
<comment type="caution">
    <text evidence="1">The sequence shown here is derived from an EMBL/GenBank/DDBJ whole genome shotgun (WGS) entry which is preliminary data.</text>
</comment>
<evidence type="ECO:0000313" key="2">
    <source>
        <dbReference type="Proteomes" id="UP000318093"/>
    </source>
</evidence>
<proteinExistence type="predicted"/>
<sequence length="246" mass="25882">MRSGVVPLLLILGFSGIAVLDLHEVASAAGILVQVPTRAADLANDFIDWGVLGPDGTTVSNPFTQASNGGNDVTGSMPAPPNGNFQRRDEGNGWIGIFAPGDHLLWTGSGSPDPIWPGPMTLQFATPLSGVGAQIQNDFFGAYTATLNVYSPTNTLLGTFTVAGDNTFLEDNTAPFLGVIDTQQEIGKIVYNVTDVSGNTADDFAINRLDMRTSLAPIPEPSTLVLLGAGLPAFVVPMMRRKAPRK</sequence>
<gene>
    <name evidence="1" type="ORF">E6H03_01630</name>
</gene>
<evidence type="ECO:0000313" key="1">
    <source>
        <dbReference type="EMBL" id="TMI84657.1"/>
    </source>
</evidence>
<accession>A0A537JM89</accession>
<dbReference type="AlphaFoldDB" id="A0A537JM89"/>
<protein>
    <submittedName>
        <fullName evidence="1">PEP-CTERM sorting domain-containing protein</fullName>
    </submittedName>
</protein>
<dbReference type="Proteomes" id="UP000318093">
    <property type="component" value="Unassembled WGS sequence"/>
</dbReference>
<reference evidence="1 2" key="1">
    <citation type="journal article" date="2019" name="Nat. Microbiol.">
        <title>Mediterranean grassland soil C-N compound turnover is dependent on rainfall and depth, and is mediated by genomically divergent microorganisms.</title>
        <authorList>
            <person name="Diamond S."/>
            <person name="Andeer P.F."/>
            <person name="Li Z."/>
            <person name="Crits-Christoph A."/>
            <person name="Burstein D."/>
            <person name="Anantharaman K."/>
            <person name="Lane K.R."/>
            <person name="Thomas B.C."/>
            <person name="Pan C."/>
            <person name="Northen T.R."/>
            <person name="Banfield J.F."/>
        </authorList>
    </citation>
    <scope>NUCLEOTIDE SEQUENCE [LARGE SCALE GENOMIC DNA]</scope>
    <source>
        <strain evidence="1">NP_6</strain>
    </source>
</reference>
<dbReference type="NCBIfam" id="TIGR02595">
    <property type="entry name" value="PEP_CTERM"/>
    <property type="match status" value="1"/>
</dbReference>
<name>A0A537JM89_9BACT</name>
<organism evidence="1 2">
    <name type="scientific">Candidatus Segetimicrobium genomatis</name>
    <dbReference type="NCBI Taxonomy" id="2569760"/>
    <lineage>
        <taxon>Bacteria</taxon>
        <taxon>Bacillati</taxon>
        <taxon>Candidatus Sysuimicrobiota</taxon>
        <taxon>Candidatus Sysuimicrobiia</taxon>
        <taxon>Candidatus Sysuimicrobiales</taxon>
        <taxon>Candidatus Segetimicrobiaceae</taxon>
        <taxon>Candidatus Segetimicrobium</taxon>
    </lineage>
</organism>